<dbReference type="SUPFAM" id="SSF47616">
    <property type="entry name" value="GST C-terminal domain-like"/>
    <property type="match status" value="1"/>
</dbReference>
<dbReference type="Pfam" id="PF00043">
    <property type="entry name" value="GST_C"/>
    <property type="match status" value="1"/>
</dbReference>
<dbReference type="GO" id="GO:0004364">
    <property type="term" value="F:glutathione transferase activity"/>
    <property type="evidence" value="ECO:0007669"/>
    <property type="project" value="UniProtKB-EC"/>
</dbReference>
<dbReference type="InterPro" id="IPR004045">
    <property type="entry name" value="Glutathione_S-Trfase_N"/>
</dbReference>
<evidence type="ECO:0000259" key="2">
    <source>
        <dbReference type="PROSITE" id="PS50405"/>
    </source>
</evidence>
<organism evidence="3 4">
    <name type="scientific">Kaistia nematophila</name>
    <dbReference type="NCBI Taxonomy" id="2994654"/>
    <lineage>
        <taxon>Bacteria</taxon>
        <taxon>Pseudomonadati</taxon>
        <taxon>Pseudomonadota</taxon>
        <taxon>Alphaproteobacteria</taxon>
        <taxon>Hyphomicrobiales</taxon>
        <taxon>Kaistiaceae</taxon>
        <taxon>Kaistia</taxon>
    </lineage>
</organism>
<dbReference type="SFLD" id="SFLDG00358">
    <property type="entry name" value="Main_(cytGST)"/>
    <property type="match status" value="1"/>
</dbReference>
<dbReference type="Proteomes" id="UP001144805">
    <property type="component" value="Unassembled WGS sequence"/>
</dbReference>
<keyword evidence="3" id="KW-0808">Transferase</keyword>
<dbReference type="RefSeq" id="WP_266341110.1">
    <property type="nucleotide sequence ID" value="NZ_JAPKNK010000015.1"/>
</dbReference>
<dbReference type="InterPro" id="IPR010987">
    <property type="entry name" value="Glutathione-S-Trfase_C-like"/>
</dbReference>
<dbReference type="SUPFAM" id="SSF52833">
    <property type="entry name" value="Thioredoxin-like"/>
    <property type="match status" value="1"/>
</dbReference>
<gene>
    <name evidence="3" type="primary">gstA</name>
    <name evidence="3" type="ORF">OSH07_23305</name>
</gene>
<dbReference type="EC" id="2.5.1.18" evidence="3"/>
<dbReference type="Gene3D" id="3.40.30.10">
    <property type="entry name" value="Glutaredoxin"/>
    <property type="match status" value="1"/>
</dbReference>
<dbReference type="AlphaFoldDB" id="A0A9X3IN18"/>
<feature type="domain" description="GST C-terminal" evidence="2">
    <location>
        <begin position="87"/>
        <end position="202"/>
    </location>
</feature>
<dbReference type="InterPro" id="IPR036282">
    <property type="entry name" value="Glutathione-S-Trfase_C_sf"/>
</dbReference>
<evidence type="ECO:0000259" key="1">
    <source>
        <dbReference type="PROSITE" id="PS50404"/>
    </source>
</evidence>
<dbReference type="SFLD" id="SFLDG01150">
    <property type="entry name" value="Main.1:_Beta-like"/>
    <property type="match status" value="1"/>
</dbReference>
<dbReference type="Gene3D" id="1.20.1050.10">
    <property type="match status" value="1"/>
</dbReference>
<keyword evidence="4" id="KW-1185">Reference proteome</keyword>
<dbReference type="InterPro" id="IPR004046">
    <property type="entry name" value="GST_C"/>
</dbReference>
<dbReference type="NCBIfam" id="NF007831">
    <property type="entry name" value="PRK10542.1"/>
    <property type="match status" value="1"/>
</dbReference>
<dbReference type="PANTHER" id="PTHR44051">
    <property type="entry name" value="GLUTATHIONE S-TRANSFERASE-RELATED"/>
    <property type="match status" value="1"/>
</dbReference>
<dbReference type="InterPro" id="IPR036249">
    <property type="entry name" value="Thioredoxin-like_sf"/>
</dbReference>
<proteinExistence type="predicted"/>
<sequence length="202" mass="22033">MKLYYAPGACSLSPHIALREAGLPFTMEKVDLRAKTTESGADYKAINPRGYVPALQLDDGRVVAEGPVIVQMIADLAPGSTLAPALGTPERYQLMDWLAFIATELHKGFSPFFNPAVNDEAKQSFRQRLALRLDYLTKALGDKPYLMGDDFSAADGYLFTVLRWAKGFKFELGPTLDAYFDRVAARPAVKAALEAEGLLAAA</sequence>
<dbReference type="PANTHER" id="PTHR44051:SF8">
    <property type="entry name" value="GLUTATHIONE S-TRANSFERASE GSTA"/>
    <property type="match status" value="1"/>
</dbReference>
<dbReference type="PROSITE" id="PS50404">
    <property type="entry name" value="GST_NTER"/>
    <property type="match status" value="1"/>
</dbReference>
<feature type="domain" description="GST N-terminal" evidence="1">
    <location>
        <begin position="1"/>
        <end position="81"/>
    </location>
</feature>
<dbReference type="SFLD" id="SFLDS00019">
    <property type="entry name" value="Glutathione_Transferase_(cytos"/>
    <property type="match status" value="1"/>
</dbReference>
<accession>A0A9X3IN18</accession>
<comment type="caution">
    <text evidence="3">The sequence shown here is derived from an EMBL/GenBank/DDBJ whole genome shotgun (WGS) entry which is preliminary data.</text>
</comment>
<dbReference type="CDD" id="cd03188">
    <property type="entry name" value="GST_C_Beta"/>
    <property type="match status" value="1"/>
</dbReference>
<dbReference type="EMBL" id="JAPKNK010000015">
    <property type="protein sequence ID" value="MCX5572148.1"/>
    <property type="molecule type" value="Genomic_DNA"/>
</dbReference>
<dbReference type="InterPro" id="IPR040079">
    <property type="entry name" value="Glutathione_S-Trfase"/>
</dbReference>
<dbReference type="PROSITE" id="PS50405">
    <property type="entry name" value="GST_CTER"/>
    <property type="match status" value="1"/>
</dbReference>
<dbReference type="Pfam" id="PF13409">
    <property type="entry name" value="GST_N_2"/>
    <property type="match status" value="1"/>
</dbReference>
<dbReference type="CDD" id="cd03057">
    <property type="entry name" value="GST_N_Beta"/>
    <property type="match status" value="1"/>
</dbReference>
<name>A0A9X3IN18_9HYPH</name>
<evidence type="ECO:0000313" key="3">
    <source>
        <dbReference type="EMBL" id="MCX5572148.1"/>
    </source>
</evidence>
<evidence type="ECO:0000313" key="4">
    <source>
        <dbReference type="Proteomes" id="UP001144805"/>
    </source>
</evidence>
<protein>
    <submittedName>
        <fullName evidence="3">Glutathione transferase GstA</fullName>
        <ecNumber evidence="3">2.5.1.18</ecNumber>
    </submittedName>
</protein>
<reference evidence="3" key="1">
    <citation type="submission" date="2022-11" db="EMBL/GenBank/DDBJ databases">
        <title>Biodiversity and phylogenetic relationships of bacteria.</title>
        <authorList>
            <person name="Machado R.A.R."/>
            <person name="Bhat A."/>
            <person name="Loulou A."/>
            <person name="Kallel S."/>
        </authorList>
    </citation>
    <scope>NUCLEOTIDE SEQUENCE</scope>
    <source>
        <strain evidence="3">K-TC2</strain>
    </source>
</reference>